<protein>
    <submittedName>
        <fullName evidence="1">Uncharacterized protein</fullName>
    </submittedName>
</protein>
<dbReference type="Proteomes" id="UP000007752">
    <property type="component" value="Chromosome 5"/>
</dbReference>
<name>B9FJ00_ORYSJ</name>
<reference evidence="1" key="1">
    <citation type="journal article" date="2005" name="PLoS Biol.">
        <title>The genomes of Oryza sativa: a history of duplications.</title>
        <authorList>
            <person name="Yu J."/>
            <person name="Wang J."/>
            <person name="Lin W."/>
            <person name="Li S."/>
            <person name="Li H."/>
            <person name="Zhou J."/>
            <person name="Ni P."/>
            <person name="Dong W."/>
            <person name="Hu S."/>
            <person name="Zeng C."/>
            <person name="Zhang J."/>
            <person name="Zhang Y."/>
            <person name="Li R."/>
            <person name="Xu Z."/>
            <person name="Li S."/>
            <person name="Li X."/>
            <person name="Zheng H."/>
            <person name="Cong L."/>
            <person name="Lin L."/>
            <person name="Yin J."/>
            <person name="Geng J."/>
            <person name="Li G."/>
            <person name="Shi J."/>
            <person name="Liu J."/>
            <person name="Lv H."/>
            <person name="Li J."/>
            <person name="Wang J."/>
            <person name="Deng Y."/>
            <person name="Ran L."/>
            <person name="Shi X."/>
            <person name="Wang X."/>
            <person name="Wu Q."/>
            <person name="Li C."/>
            <person name="Ren X."/>
            <person name="Wang J."/>
            <person name="Wang X."/>
            <person name="Li D."/>
            <person name="Liu D."/>
            <person name="Zhang X."/>
            <person name="Ji Z."/>
            <person name="Zhao W."/>
            <person name="Sun Y."/>
            <person name="Zhang Z."/>
            <person name="Bao J."/>
            <person name="Han Y."/>
            <person name="Dong L."/>
            <person name="Ji J."/>
            <person name="Chen P."/>
            <person name="Wu S."/>
            <person name="Liu J."/>
            <person name="Xiao Y."/>
            <person name="Bu D."/>
            <person name="Tan J."/>
            <person name="Yang L."/>
            <person name="Ye C."/>
            <person name="Zhang J."/>
            <person name="Xu J."/>
            <person name="Zhou Y."/>
            <person name="Yu Y."/>
            <person name="Zhang B."/>
            <person name="Zhuang S."/>
            <person name="Wei H."/>
            <person name="Liu B."/>
            <person name="Lei M."/>
            <person name="Yu H."/>
            <person name="Li Y."/>
            <person name="Xu H."/>
            <person name="Wei S."/>
            <person name="He X."/>
            <person name="Fang L."/>
            <person name="Zhang Z."/>
            <person name="Zhang Y."/>
            <person name="Huang X."/>
            <person name="Su Z."/>
            <person name="Tong W."/>
            <person name="Li J."/>
            <person name="Tong Z."/>
            <person name="Li S."/>
            <person name="Ye J."/>
            <person name="Wang L."/>
            <person name="Fang L."/>
            <person name="Lei T."/>
            <person name="Chen C."/>
            <person name="Chen H."/>
            <person name="Xu Z."/>
            <person name="Li H."/>
            <person name="Huang H."/>
            <person name="Zhang F."/>
            <person name="Xu H."/>
            <person name="Li N."/>
            <person name="Zhao C."/>
            <person name="Li S."/>
            <person name="Dong L."/>
            <person name="Huang Y."/>
            <person name="Li L."/>
            <person name="Xi Y."/>
            <person name="Qi Q."/>
            <person name="Li W."/>
            <person name="Zhang B."/>
            <person name="Hu W."/>
            <person name="Zhang Y."/>
            <person name="Tian X."/>
            <person name="Jiao Y."/>
            <person name="Liang X."/>
            <person name="Jin J."/>
            <person name="Gao L."/>
            <person name="Zheng W."/>
            <person name="Hao B."/>
            <person name="Liu S."/>
            <person name="Wang W."/>
            <person name="Yuan L."/>
            <person name="Cao M."/>
            <person name="McDermott J."/>
            <person name="Samudrala R."/>
            <person name="Wang J."/>
            <person name="Wong G.K."/>
            <person name="Yang H."/>
        </authorList>
    </citation>
    <scope>NUCLEOTIDE SEQUENCE [LARGE SCALE GENOMIC DNA]</scope>
</reference>
<accession>B9FJ00</accession>
<evidence type="ECO:0000313" key="1">
    <source>
        <dbReference type="EMBL" id="EEE63838.1"/>
    </source>
</evidence>
<proteinExistence type="predicted"/>
<dbReference type="AlphaFoldDB" id="B9FJ00"/>
<organism evidence="1">
    <name type="scientific">Oryza sativa subsp. japonica</name>
    <name type="common">Rice</name>
    <dbReference type="NCBI Taxonomy" id="39947"/>
    <lineage>
        <taxon>Eukaryota</taxon>
        <taxon>Viridiplantae</taxon>
        <taxon>Streptophyta</taxon>
        <taxon>Embryophyta</taxon>
        <taxon>Tracheophyta</taxon>
        <taxon>Spermatophyta</taxon>
        <taxon>Magnoliopsida</taxon>
        <taxon>Liliopsida</taxon>
        <taxon>Poales</taxon>
        <taxon>Poaceae</taxon>
        <taxon>BOP clade</taxon>
        <taxon>Oryzoideae</taxon>
        <taxon>Oryzeae</taxon>
        <taxon>Oryzinae</taxon>
        <taxon>Oryza</taxon>
        <taxon>Oryza sativa</taxon>
    </lineage>
</organism>
<gene>
    <name evidence="1" type="ORF">OsJ_18662</name>
</gene>
<sequence length="112" mass="12464">MSAPRPSAGAATVCCGWYPSITVRRSSRSAITVVPWISYELVFALVIIVELHFKLVDAAGPYSVINNMIKKSKVYRYLWIERVTGSSFEVGLDDLKLSGNNDQILQKKTLRG</sequence>
<reference evidence="1" key="2">
    <citation type="submission" date="2008-12" db="EMBL/GenBank/DDBJ databases">
        <title>Improved gene annotation of the rice (Oryza sativa) genomes.</title>
        <authorList>
            <person name="Wang J."/>
            <person name="Li R."/>
            <person name="Fan W."/>
            <person name="Huang Q."/>
            <person name="Zhang J."/>
            <person name="Zhou Y."/>
            <person name="Hu Y."/>
            <person name="Zi S."/>
            <person name="Li J."/>
            <person name="Ni P."/>
            <person name="Zheng H."/>
            <person name="Zhang Y."/>
            <person name="Zhao M."/>
            <person name="Hao Q."/>
            <person name="McDermott J."/>
            <person name="Samudrala R."/>
            <person name="Kristiansen K."/>
            <person name="Wong G.K.-S."/>
        </authorList>
    </citation>
    <scope>NUCLEOTIDE SEQUENCE</scope>
</reference>
<dbReference type="EMBL" id="CM000142">
    <property type="protein sequence ID" value="EEE63838.1"/>
    <property type="molecule type" value="Genomic_DNA"/>
</dbReference>